<feature type="compositionally biased region" description="Polar residues" evidence="1">
    <location>
        <begin position="126"/>
        <end position="154"/>
    </location>
</feature>
<feature type="compositionally biased region" description="Low complexity" evidence="1">
    <location>
        <begin position="793"/>
        <end position="807"/>
    </location>
</feature>
<evidence type="ECO:0000313" key="2">
    <source>
        <dbReference type="EMBL" id="KAF8684028.1"/>
    </source>
</evidence>
<accession>A0A8H7HCI1</accession>
<reference evidence="2" key="1">
    <citation type="submission" date="2020-09" db="EMBL/GenBank/DDBJ databases">
        <title>Comparative genome analyses of four rice-infecting Rhizoctonia solani isolates reveal extensive enrichment of homogalacturonan modification genes.</title>
        <authorList>
            <person name="Lee D.-Y."/>
            <person name="Jeon J."/>
            <person name="Kim K.-T."/>
            <person name="Cheong K."/>
            <person name="Song H."/>
            <person name="Choi G."/>
            <person name="Ko J."/>
            <person name="Opiyo S.O."/>
            <person name="Zuo S."/>
            <person name="Madhav S."/>
            <person name="Lee Y.-H."/>
            <person name="Wang G.-L."/>
        </authorList>
    </citation>
    <scope>NUCLEOTIDE SEQUENCE</scope>
    <source>
        <strain evidence="2">AG1-IA YN-7</strain>
    </source>
</reference>
<evidence type="ECO:0000313" key="3">
    <source>
        <dbReference type="Proteomes" id="UP000650582"/>
    </source>
</evidence>
<protein>
    <submittedName>
        <fullName evidence="2">G1 s-specific cyclin</fullName>
    </submittedName>
</protein>
<dbReference type="GO" id="GO:0005634">
    <property type="term" value="C:nucleus"/>
    <property type="evidence" value="ECO:0007669"/>
    <property type="project" value="TreeGrafter"/>
</dbReference>
<comment type="caution">
    <text evidence="2">The sequence shown here is derived from an EMBL/GenBank/DDBJ whole genome shotgun (WGS) entry which is preliminary data.</text>
</comment>
<feature type="compositionally biased region" description="Acidic residues" evidence="1">
    <location>
        <begin position="267"/>
        <end position="285"/>
    </location>
</feature>
<dbReference type="CDD" id="cd20557">
    <property type="entry name" value="CYCLIN_ScPCL1-like"/>
    <property type="match status" value="1"/>
</dbReference>
<feature type="region of interest" description="Disordered" evidence="1">
    <location>
        <begin position="107"/>
        <end position="154"/>
    </location>
</feature>
<organism evidence="2 3">
    <name type="scientific">Rhizoctonia solani</name>
    <dbReference type="NCBI Taxonomy" id="456999"/>
    <lineage>
        <taxon>Eukaryota</taxon>
        <taxon>Fungi</taxon>
        <taxon>Dikarya</taxon>
        <taxon>Basidiomycota</taxon>
        <taxon>Agaricomycotina</taxon>
        <taxon>Agaricomycetes</taxon>
        <taxon>Cantharellales</taxon>
        <taxon>Ceratobasidiaceae</taxon>
        <taxon>Rhizoctonia</taxon>
    </lineage>
</organism>
<dbReference type="PANTHER" id="PTHR15615">
    <property type="match status" value="1"/>
</dbReference>
<dbReference type="PANTHER" id="PTHR15615:SF36">
    <property type="entry name" value="PHO85 CYCLIN-5"/>
    <property type="match status" value="1"/>
</dbReference>
<name>A0A8H7HCI1_9AGAM</name>
<dbReference type="GO" id="GO:0016538">
    <property type="term" value="F:cyclin-dependent protein serine/threonine kinase regulator activity"/>
    <property type="evidence" value="ECO:0007669"/>
    <property type="project" value="TreeGrafter"/>
</dbReference>
<feature type="compositionally biased region" description="Polar residues" evidence="1">
    <location>
        <begin position="872"/>
        <end position="887"/>
    </location>
</feature>
<feature type="compositionally biased region" description="Low complexity" evidence="1">
    <location>
        <begin position="766"/>
        <end position="783"/>
    </location>
</feature>
<sequence length="971" mass="105071">MLSTTMSYGDLARGLHLQNPLIDFSNLNLSNENYLFDSDYFSYLVDSPENMPSPEMRDIDYFPHRVYVIGGNCTGCILSAADYHCSSCGTGSDSCCGTRLRSTVSVRRHNTHPRSKHPYTRRHASSKMQRTRSLTDINNSNVPTPSPLRQSAVSSVGAGQQLCESFESAHLPGTFNHPTQPIHIPSTIKPHVLRSILTTPSTRPSTPSSVTPTTIHPSRILVAPASAISPISPVRERGFFGRPMTHGQSAIGEATSGVAARSYEGSNEGDDDDARTEMGSPEEDMDHVGPGGGGPTSIRLPPIQSLPPMATQPIYPGPTTISQELLLYGPAGVTPAPAELQRNNVHDKLPPVPAFGPSRQATFFGIQNVPVADGTTRFATMCAPGVRPVPSSRPVYPPAGLGPLVAGYQGLPHGGLTAPIERGDQFNEWKERQRAKERADIVVKDGDLTPVERAEMDKRISEFKSVKRCESERIYAVPCMQSPCLTTTIMGCLPDAGYMRSLGASAMSVKVINHIYYGVDDVPKTRSPTTLKRRLDEDEDTVPGPAVSTRAGSSRDTAYWPPTPASMPASPESPRTRRGRQRASLRKEVLGIETAAVPAPAPVTVEREERDQQDPTRDQPTRTLTWFVTEVLRRSRTSINVLQVALAYLAGAKPEIHRELRAAAECQADLAMKIAGLPAHIREALPAMDWMGGDFTPSPLIDPRRTFLASLVLASKFLLDKAFSNKAWAKLSGLEALEVGKCERALGSALNWRLWVGREVSREFGSSASEQPPAPPQQMLSPPYVNDNLSVLSSPPGSQGTTSSTPTLYSDSEPDALQGYEDLGQWTATPEYFDSNEPAVVDHDGDLQRAAMSSDLDARSRAASSAKAVRAMNSSDARVRATMSSNADALPPCSHSRPSLHSIRSFDRPPLRHAVSDMVTPQTDSMGCAHAAPIYVEVGRESPLAYAVLDQPWNAINASHWDFGTDGVVGA</sequence>
<feature type="region of interest" description="Disordered" evidence="1">
    <location>
        <begin position="765"/>
        <end position="816"/>
    </location>
</feature>
<dbReference type="InterPro" id="IPR013922">
    <property type="entry name" value="Cyclin_PHO80-like"/>
</dbReference>
<proteinExistence type="predicted"/>
<feature type="region of interest" description="Disordered" evidence="1">
    <location>
        <begin position="869"/>
        <end position="905"/>
    </location>
</feature>
<dbReference type="GO" id="GO:0019901">
    <property type="term" value="F:protein kinase binding"/>
    <property type="evidence" value="ECO:0007669"/>
    <property type="project" value="InterPro"/>
</dbReference>
<dbReference type="GO" id="GO:0000307">
    <property type="term" value="C:cyclin-dependent protein kinase holoenzyme complex"/>
    <property type="evidence" value="ECO:0007669"/>
    <property type="project" value="TreeGrafter"/>
</dbReference>
<evidence type="ECO:0000256" key="1">
    <source>
        <dbReference type="SAM" id="MobiDB-lite"/>
    </source>
</evidence>
<dbReference type="Gene3D" id="1.10.472.10">
    <property type="entry name" value="Cyclin-like"/>
    <property type="match status" value="1"/>
</dbReference>
<feature type="compositionally biased region" description="Basic residues" evidence="1">
    <location>
        <begin position="107"/>
        <end position="125"/>
    </location>
</feature>
<dbReference type="EMBL" id="JACYCC010000033">
    <property type="protein sequence ID" value="KAF8684028.1"/>
    <property type="molecule type" value="Genomic_DNA"/>
</dbReference>
<gene>
    <name evidence="2" type="ORF">RHS04_01716</name>
</gene>
<dbReference type="Proteomes" id="UP000650582">
    <property type="component" value="Unassembled WGS sequence"/>
</dbReference>
<feature type="region of interest" description="Disordered" evidence="1">
    <location>
        <begin position="261"/>
        <end position="301"/>
    </location>
</feature>
<dbReference type="AlphaFoldDB" id="A0A8H7HCI1"/>
<feature type="region of interest" description="Disordered" evidence="1">
    <location>
        <begin position="526"/>
        <end position="581"/>
    </location>
</feature>